<dbReference type="GO" id="GO:0016787">
    <property type="term" value="F:hydrolase activity"/>
    <property type="evidence" value="ECO:0007669"/>
    <property type="project" value="UniProtKB-KW"/>
</dbReference>
<organism evidence="2 3">
    <name type="scientific">Thalassotalea castellviae</name>
    <dbReference type="NCBI Taxonomy" id="3075612"/>
    <lineage>
        <taxon>Bacteria</taxon>
        <taxon>Pseudomonadati</taxon>
        <taxon>Pseudomonadota</taxon>
        <taxon>Gammaproteobacteria</taxon>
        <taxon>Alteromonadales</taxon>
        <taxon>Colwelliaceae</taxon>
        <taxon>Thalassotalea</taxon>
    </lineage>
</organism>
<evidence type="ECO:0000256" key="1">
    <source>
        <dbReference type="SAM" id="Phobius"/>
    </source>
</evidence>
<feature type="transmembrane region" description="Helical" evidence="1">
    <location>
        <begin position="15"/>
        <end position="32"/>
    </location>
</feature>
<dbReference type="Proteomes" id="UP001266357">
    <property type="component" value="Unassembled WGS sequence"/>
</dbReference>
<evidence type="ECO:0000313" key="3">
    <source>
        <dbReference type="Proteomes" id="UP001266357"/>
    </source>
</evidence>
<keyword evidence="1" id="KW-0812">Transmembrane</keyword>
<proteinExistence type="predicted"/>
<dbReference type="Gene3D" id="2.40.70.10">
    <property type="entry name" value="Acid Proteases"/>
    <property type="match status" value="1"/>
</dbReference>
<keyword evidence="1" id="KW-1133">Transmembrane helix</keyword>
<protein>
    <submittedName>
        <fullName evidence="2">Retropepsin-like aspartic protease</fullName>
        <ecNumber evidence="2">3.4.23.-</ecNumber>
    </submittedName>
</protein>
<dbReference type="NCBIfam" id="TIGR02281">
    <property type="entry name" value="clan_AA_DTGA"/>
    <property type="match status" value="1"/>
</dbReference>
<dbReference type="CDD" id="cd05483">
    <property type="entry name" value="retropepsin_like_bacteria"/>
    <property type="match status" value="1"/>
</dbReference>
<dbReference type="EC" id="3.4.23.-" evidence="2"/>
<keyword evidence="2" id="KW-0378">Hydrolase</keyword>
<dbReference type="InterPro" id="IPR001969">
    <property type="entry name" value="Aspartic_peptidase_AS"/>
</dbReference>
<sequence length="174" mass="19484">MTSQPEISTNKMGKIFIWIAWLIVLALLVFVFQDILEQQWNPNAQPEYRLTESGKAEVRLLQNKQGHYVTQGKINNQNVTFLLDTGATNVSIPAHIADKLQLTSQGSHIAQTANGNVRVYKTMIDQLNIGNLFLYNISASINPGMKSNEILLGMSALKKVEFSQSGNLLILRER</sequence>
<dbReference type="PROSITE" id="PS00141">
    <property type="entry name" value="ASP_PROTEASE"/>
    <property type="match status" value="1"/>
</dbReference>
<dbReference type="InterPro" id="IPR011969">
    <property type="entry name" value="Clan_AA_Asp_peptidase_C"/>
</dbReference>
<dbReference type="RefSeq" id="WP_311579434.1">
    <property type="nucleotide sequence ID" value="NZ_JAVRIF010000003.1"/>
</dbReference>
<dbReference type="SUPFAM" id="SSF50630">
    <property type="entry name" value="Acid proteases"/>
    <property type="match status" value="1"/>
</dbReference>
<dbReference type="InterPro" id="IPR021109">
    <property type="entry name" value="Peptidase_aspartic_dom_sf"/>
</dbReference>
<name>A0ABU3A329_9GAMM</name>
<comment type="caution">
    <text evidence="2">The sequence shown here is derived from an EMBL/GenBank/DDBJ whole genome shotgun (WGS) entry which is preliminary data.</text>
</comment>
<keyword evidence="3" id="KW-1185">Reference proteome</keyword>
<dbReference type="EMBL" id="JAVRIF010000003">
    <property type="protein sequence ID" value="MDT0603376.1"/>
    <property type="molecule type" value="Genomic_DNA"/>
</dbReference>
<accession>A0ABU3A329</accession>
<gene>
    <name evidence="2" type="ORF">RM573_07185</name>
</gene>
<dbReference type="Pfam" id="PF13975">
    <property type="entry name" value="gag-asp_proteas"/>
    <property type="match status" value="1"/>
</dbReference>
<dbReference type="InterPro" id="IPR034122">
    <property type="entry name" value="Retropepsin-like_bacterial"/>
</dbReference>
<reference evidence="2 3" key="1">
    <citation type="submission" date="2023-09" db="EMBL/GenBank/DDBJ databases">
        <authorList>
            <person name="Rey-Velasco X."/>
        </authorList>
    </citation>
    <scope>NUCLEOTIDE SEQUENCE [LARGE SCALE GENOMIC DNA]</scope>
    <source>
        <strain evidence="2 3">W431</strain>
    </source>
</reference>
<evidence type="ECO:0000313" key="2">
    <source>
        <dbReference type="EMBL" id="MDT0603376.1"/>
    </source>
</evidence>
<keyword evidence="1" id="KW-0472">Membrane</keyword>